<name>E6LGH6_ENTI1</name>
<evidence type="ECO:0000313" key="2">
    <source>
        <dbReference type="Proteomes" id="UP000010296"/>
    </source>
</evidence>
<reference evidence="1 2" key="1">
    <citation type="submission" date="2010-12" db="EMBL/GenBank/DDBJ databases">
        <authorList>
            <person name="Muzny D."/>
            <person name="Qin X."/>
            <person name="Deng J."/>
            <person name="Jiang H."/>
            <person name="Liu Y."/>
            <person name="Qu J."/>
            <person name="Song X.-Z."/>
            <person name="Zhang L."/>
            <person name="Thornton R."/>
            <person name="Coyle M."/>
            <person name="Francisco L."/>
            <person name="Jackson L."/>
            <person name="Javaid M."/>
            <person name="Korchina V."/>
            <person name="Kovar C."/>
            <person name="Mata R."/>
            <person name="Mathew T."/>
            <person name="Ngo R."/>
            <person name="Nguyen L."/>
            <person name="Nguyen N."/>
            <person name="Okwuonu G."/>
            <person name="Ongeri F."/>
            <person name="Pham C."/>
            <person name="Simmons D."/>
            <person name="Wilczek-Boney K."/>
            <person name="Hale W."/>
            <person name="Jakkamsetti A."/>
            <person name="Pham P."/>
            <person name="Ruth R."/>
            <person name="San Lucas F."/>
            <person name="Warren J."/>
            <person name="Zhang J."/>
            <person name="Zhao Z."/>
            <person name="Zhou C."/>
            <person name="Zhu D."/>
            <person name="Lee S."/>
            <person name="Bess C."/>
            <person name="Blankenburg K."/>
            <person name="Forbes L."/>
            <person name="Fu Q."/>
            <person name="Gubbala S."/>
            <person name="Hirani K."/>
            <person name="Jayaseelan J.C."/>
            <person name="Lara F."/>
            <person name="Munidasa M."/>
            <person name="Palculict T."/>
            <person name="Patil S."/>
            <person name="Pu L.-L."/>
            <person name="Saada N."/>
            <person name="Tang L."/>
            <person name="Weissenberger G."/>
            <person name="Zhu Y."/>
            <person name="Hemphill L."/>
            <person name="Shang Y."/>
            <person name="Youmans B."/>
            <person name="Ayvaz T."/>
            <person name="Ross M."/>
            <person name="Santibanez J."/>
            <person name="Aqrawi P."/>
            <person name="Gross S."/>
            <person name="Joshi V."/>
            <person name="Fowler G."/>
            <person name="Nazareth L."/>
            <person name="Reid J."/>
            <person name="Worley K."/>
            <person name="Petrosino J."/>
            <person name="Highlander S."/>
            <person name="Gibbs R."/>
        </authorList>
    </citation>
    <scope>NUCLEOTIDE SEQUENCE [LARGE SCALE GENOMIC DNA]</scope>
    <source>
        <strain evidence="2">DSM 15952 / CCUG 50447 / LMG 22039 / TP 1.5</strain>
    </source>
</reference>
<dbReference type="AlphaFoldDB" id="E6LGH6"/>
<dbReference type="STRING" id="888064.HMPREF9088_1466"/>
<organism evidence="1 2">
    <name type="scientific">Enterococcus italicus (strain DSM 15952 / CCUG 50447 / LMG 22039 / TP 1.5)</name>
    <dbReference type="NCBI Taxonomy" id="888064"/>
    <lineage>
        <taxon>Bacteria</taxon>
        <taxon>Bacillati</taxon>
        <taxon>Bacillota</taxon>
        <taxon>Bacilli</taxon>
        <taxon>Lactobacillales</taxon>
        <taxon>Enterococcaceae</taxon>
        <taxon>Enterococcus</taxon>
    </lineage>
</organism>
<protein>
    <submittedName>
        <fullName evidence="1">Uncharacterized protein</fullName>
    </submittedName>
</protein>
<proteinExistence type="predicted"/>
<comment type="caution">
    <text evidence="1">The sequence shown here is derived from an EMBL/GenBank/DDBJ whole genome shotgun (WGS) entry which is preliminary data.</text>
</comment>
<dbReference type="HOGENOM" id="CLU_2142049_0_0_9"/>
<dbReference type="Proteomes" id="UP000010296">
    <property type="component" value="Unassembled WGS sequence"/>
</dbReference>
<evidence type="ECO:0000313" key="1">
    <source>
        <dbReference type="EMBL" id="EFU73740.1"/>
    </source>
</evidence>
<gene>
    <name evidence="1" type="ORF">HMPREF9088_1466</name>
</gene>
<accession>E6LGH6</accession>
<dbReference type="EMBL" id="AEPV01000060">
    <property type="protein sequence ID" value="EFU73740.1"/>
    <property type="molecule type" value="Genomic_DNA"/>
</dbReference>
<keyword evidence="2" id="KW-1185">Reference proteome</keyword>
<sequence>MTNYLEEWGMKRQMVFVWVIGGLVLAGCQSNVKKNSSNESLTKESSVTISETVVSTSESKVVDKAETKAIDIAGEVYASSGDSAMISNVSTNKWHIQYSTSDGQAEASFATN</sequence>